<dbReference type="RefSeq" id="WP_091287686.1">
    <property type="nucleotide sequence ID" value="NZ_FNON01000001.1"/>
</dbReference>
<dbReference type="PANTHER" id="PTHR45527:SF1">
    <property type="entry name" value="FATTY ACID SYNTHASE"/>
    <property type="match status" value="1"/>
</dbReference>
<dbReference type="AlphaFoldDB" id="A0A1H2W6F1"/>
<dbReference type="STRING" id="589385.SAMN05421504_1011437"/>
<proteinExistence type="predicted"/>
<dbReference type="PANTHER" id="PTHR45527">
    <property type="entry name" value="NONRIBOSOMAL PEPTIDE SYNTHETASE"/>
    <property type="match status" value="1"/>
</dbReference>
<dbReference type="Gene3D" id="3.30.559.10">
    <property type="entry name" value="Chloramphenicol acetyltransferase-like domain"/>
    <property type="match status" value="1"/>
</dbReference>
<dbReference type="Pfam" id="PF00668">
    <property type="entry name" value="Condensation"/>
    <property type="match status" value="1"/>
</dbReference>
<dbReference type="EMBL" id="FNON01000001">
    <property type="protein sequence ID" value="SDW76105.1"/>
    <property type="molecule type" value="Genomic_DNA"/>
</dbReference>
<gene>
    <name evidence="2" type="ORF">SAMN05421504_1011437</name>
</gene>
<dbReference type="Proteomes" id="UP000199515">
    <property type="component" value="Unassembled WGS sequence"/>
</dbReference>
<evidence type="ECO:0000313" key="2">
    <source>
        <dbReference type="EMBL" id="SDW76105.1"/>
    </source>
</evidence>
<dbReference type="InterPro" id="IPR023213">
    <property type="entry name" value="CAT-like_dom_sf"/>
</dbReference>
<keyword evidence="3" id="KW-1185">Reference proteome</keyword>
<dbReference type="GO" id="GO:0003824">
    <property type="term" value="F:catalytic activity"/>
    <property type="evidence" value="ECO:0007669"/>
    <property type="project" value="InterPro"/>
</dbReference>
<dbReference type="SUPFAM" id="SSF52777">
    <property type="entry name" value="CoA-dependent acyltransferases"/>
    <property type="match status" value="1"/>
</dbReference>
<dbReference type="GO" id="GO:0005737">
    <property type="term" value="C:cytoplasm"/>
    <property type="evidence" value="ECO:0007669"/>
    <property type="project" value="TreeGrafter"/>
</dbReference>
<name>A0A1H2W6F1_9PSEU</name>
<protein>
    <submittedName>
        <fullName evidence="2">Condensation domain-containing protein</fullName>
    </submittedName>
</protein>
<dbReference type="GO" id="GO:0008610">
    <property type="term" value="P:lipid biosynthetic process"/>
    <property type="evidence" value="ECO:0007669"/>
    <property type="project" value="UniProtKB-ARBA"/>
</dbReference>
<sequence>MPEAAQDQLDHWEPCYLGLVGSRPVTPEQARTLDDGRTVQAAFELDGLLDQNRLRAACQRLLDRNEVLRSCFPDPDMRLVVAGVAVPWRTTYLTTSDERVRRAELDKVLAGERARGFDTARPPLLRAHLLRFRPRRHTLVLSAHRAVADGESVPTLFAEVFQLYGGEAEVRAVEVHELTTSAPGRCTPRPTAAPG</sequence>
<dbReference type="GO" id="GO:0044550">
    <property type="term" value="P:secondary metabolite biosynthetic process"/>
    <property type="evidence" value="ECO:0007669"/>
    <property type="project" value="TreeGrafter"/>
</dbReference>
<dbReference type="GO" id="GO:0031177">
    <property type="term" value="F:phosphopantetheine binding"/>
    <property type="evidence" value="ECO:0007669"/>
    <property type="project" value="TreeGrafter"/>
</dbReference>
<dbReference type="InterPro" id="IPR001242">
    <property type="entry name" value="Condensation_dom"/>
</dbReference>
<feature type="domain" description="Condensation" evidence="1">
    <location>
        <begin position="39"/>
        <end position="164"/>
    </location>
</feature>
<accession>A0A1H2W6F1</accession>
<dbReference type="OrthoDB" id="4335331at2"/>
<evidence type="ECO:0000259" key="1">
    <source>
        <dbReference type="Pfam" id="PF00668"/>
    </source>
</evidence>
<reference evidence="2 3" key="1">
    <citation type="submission" date="2016-10" db="EMBL/GenBank/DDBJ databases">
        <authorList>
            <person name="de Groot N.N."/>
        </authorList>
    </citation>
    <scope>NUCLEOTIDE SEQUENCE [LARGE SCALE GENOMIC DNA]</scope>
    <source>
        <strain evidence="2 3">CPCC 202699</strain>
    </source>
</reference>
<organism evidence="2 3">
    <name type="scientific">Amycolatopsis xylanica</name>
    <dbReference type="NCBI Taxonomy" id="589385"/>
    <lineage>
        <taxon>Bacteria</taxon>
        <taxon>Bacillati</taxon>
        <taxon>Actinomycetota</taxon>
        <taxon>Actinomycetes</taxon>
        <taxon>Pseudonocardiales</taxon>
        <taxon>Pseudonocardiaceae</taxon>
        <taxon>Amycolatopsis</taxon>
    </lineage>
</organism>
<evidence type="ECO:0000313" key="3">
    <source>
        <dbReference type="Proteomes" id="UP000199515"/>
    </source>
</evidence>
<dbReference type="GO" id="GO:0043041">
    <property type="term" value="P:amino acid activation for nonribosomal peptide biosynthetic process"/>
    <property type="evidence" value="ECO:0007669"/>
    <property type="project" value="TreeGrafter"/>
</dbReference>